<dbReference type="NCBIfam" id="TIGR02906">
    <property type="entry name" value="spore_CotS"/>
    <property type="match status" value="1"/>
</dbReference>
<dbReference type="Gene3D" id="3.30.200.20">
    <property type="entry name" value="Phosphorylase Kinase, domain 1"/>
    <property type="match status" value="1"/>
</dbReference>
<organism evidence="1 2">
    <name type="scientific">Clostridium lentum</name>
    <dbReference type="NCBI Taxonomy" id="2763037"/>
    <lineage>
        <taxon>Bacteria</taxon>
        <taxon>Bacillati</taxon>
        <taxon>Bacillota</taxon>
        <taxon>Clostridia</taxon>
        <taxon>Eubacteriales</taxon>
        <taxon>Clostridiaceae</taxon>
        <taxon>Clostridium</taxon>
    </lineage>
</organism>
<dbReference type="Gene3D" id="3.90.1200.10">
    <property type="match status" value="1"/>
</dbReference>
<evidence type="ECO:0000313" key="2">
    <source>
        <dbReference type="Proteomes" id="UP000662088"/>
    </source>
</evidence>
<dbReference type="InterPro" id="IPR047175">
    <property type="entry name" value="CotS-like"/>
</dbReference>
<dbReference type="Pfam" id="PF01633">
    <property type="entry name" value="Choline_kinase"/>
    <property type="match status" value="1"/>
</dbReference>
<dbReference type="GO" id="GO:0042601">
    <property type="term" value="C:endospore-forming forespore"/>
    <property type="evidence" value="ECO:0007669"/>
    <property type="project" value="TreeGrafter"/>
</dbReference>
<name>A0A8I0AA73_9CLOT</name>
<dbReference type="AlphaFoldDB" id="A0A8I0AA73"/>
<dbReference type="InterPro" id="IPR011009">
    <property type="entry name" value="Kinase-like_dom_sf"/>
</dbReference>
<sequence>MNKNRYVERKVLCDYDLCEGLFDKLNLNVQDMIPLRKVFLLVTDKGKKILKRCDMKFEDVQFIDEALNYIYLLDKDVIRYCRNKDNEVITTWNEKNYILLDMIEGREAAFTNPVEISWCTKAIEKLHISSKGIEKYLKELNIKCKYGSNIINDYIDDLKDIEQMKLLVKKYKYKNEFDSLFLKNVEVMEKQMNKAIELLMKTSYEKMKKDNRYFYLCHNDLAHHNFIIDNDNVNIIDFDYCNIDLRIKDIYIFINKVIKNLVYEKEAIDSILEAYEKPNDKIDSQEREILNALICYPYDFVEIIKLYYYKQKSWEQEVFIGRLKNKIELDDFRIALVKRILK</sequence>
<comment type="caution">
    <text evidence="1">The sequence shown here is derived from an EMBL/GenBank/DDBJ whole genome shotgun (WGS) entry which is preliminary data.</text>
</comment>
<accession>A0A8I0AA73</accession>
<dbReference type="EMBL" id="JACOOQ010000011">
    <property type="protein sequence ID" value="MBC5640281.1"/>
    <property type="molecule type" value="Genomic_DNA"/>
</dbReference>
<dbReference type="Proteomes" id="UP000662088">
    <property type="component" value="Unassembled WGS sequence"/>
</dbReference>
<reference evidence="1" key="1">
    <citation type="submission" date="2020-08" db="EMBL/GenBank/DDBJ databases">
        <title>Genome public.</title>
        <authorList>
            <person name="Liu C."/>
            <person name="Sun Q."/>
        </authorList>
    </citation>
    <scope>NUCLEOTIDE SEQUENCE</scope>
    <source>
        <strain evidence="1">NSJ-42</strain>
    </source>
</reference>
<keyword evidence="2" id="KW-1185">Reference proteome</keyword>
<dbReference type="RefSeq" id="WP_022211337.1">
    <property type="nucleotide sequence ID" value="NZ_JACOOQ010000011.1"/>
</dbReference>
<protein>
    <submittedName>
        <fullName evidence="1">CotS family spore coat protein</fullName>
    </submittedName>
</protein>
<dbReference type="InterPro" id="IPR014255">
    <property type="entry name" value="Spore_coat_CotS"/>
</dbReference>
<gene>
    <name evidence="1" type="ORF">H8R92_07510</name>
</gene>
<dbReference type="PANTHER" id="PTHR39179:SF1">
    <property type="entry name" value="SPORE COAT PROTEIN I"/>
    <property type="match status" value="1"/>
</dbReference>
<keyword evidence="1" id="KW-0946">Virion</keyword>
<dbReference type="SUPFAM" id="SSF56112">
    <property type="entry name" value="Protein kinase-like (PK-like)"/>
    <property type="match status" value="1"/>
</dbReference>
<proteinExistence type="predicted"/>
<evidence type="ECO:0000313" key="1">
    <source>
        <dbReference type="EMBL" id="MBC5640281.1"/>
    </source>
</evidence>
<keyword evidence="1" id="KW-0167">Capsid protein</keyword>
<dbReference type="PANTHER" id="PTHR39179">
    <property type="entry name" value="SPORE COAT PROTEIN I"/>
    <property type="match status" value="1"/>
</dbReference>